<protein>
    <recommendedName>
        <fullName evidence="2">DUF1725 domain-containing protein</fullName>
    </recommendedName>
</protein>
<evidence type="ECO:0000313" key="1">
    <source>
        <dbReference type="Ensembl" id="ENSBMSP00010029624.1"/>
    </source>
</evidence>
<accession>A0A8C0E4J7</accession>
<proteinExistence type="predicted"/>
<organism evidence="1">
    <name type="scientific">Balaenoptera musculus</name>
    <name type="common">Blue whale</name>
    <dbReference type="NCBI Taxonomy" id="9771"/>
    <lineage>
        <taxon>Eukaryota</taxon>
        <taxon>Metazoa</taxon>
        <taxon>Chordata</taxon>
        <taxon>Craniata</taxon>
        <taxon>Vertebrata</taxon>
        <taxon>Euteleostomi</taxon>
        <taxon>Mammalia</taxon>
        <taxon>Eutheria</taxon>
        <taxon>Laurasiatheria</taxon>
        <taxon>Artiodactyla</taxon>
        <taxon>Whippomorpha</taxon>
        <taxon>Cetacea</taxon>
        <taxon>Mysticeti</taxon>
        <taxon>Balaenopteridae</taxon>
        <taxon>Balaenoptera</taxon>
    </lineage>
</organism>
<reference evidence="1" key="1">
    <citation type="submission" date="2023-09" db="UniProtKB">
        <authorList>
            <consortium name="Ensembl"/>
        </authorList>
    </citation>
    <scope>IDENTIFICATION</scope>
</reference>
<dbReference type="AlphaFoldDB" id="A0A8C0E4J7"/>
<dbReference type="OMA" id="SHTRAIM"/>
<dbReference type="Ensembl" id="ENSBMST00010032600.1">
    <property type="protein sequence ID" value="ENSBMSP00010029624.1"/>
    <property type="gene ID" value="ENSBMSG00010021465.1"/>
</dbReference>
<dbReference type="GeneTree" id="ENSGT01150000286916"/>
<sequence>LYTELPYDPAIPRHLPKIMKNRCSNNTRSCTTMFIAALFTIARTWKQPKCPSTDEWIKKMWHIYTMEYYSAIKRNEIELFAVRWMGLESVIQSEVSQKEKNKYRMLTHIYGI</sequence>
<evidence type="ECO:0008006" key="2">
    <source>
        <dbReference type="Google" id="ProtNLM"/>
    </source>
</evidence>
<name>A0A8C0E4J7_BALMU</name>